<accession>A0A938BLS9</accession>
<dbReference type="InterPro" id="IPR029063">
    <property type="entry name" value="SAM-dependent_MTases_sf"/>
</dbReference>
<dbReference type="Gene3D" id="3.40.50.150">
    <property type="entry name" value="Vaccinia Virus protein VP39"/>
    <property type="match status" value="1"/>
</dbReference>
<proteinExistence type="predicted"/>
<dbReference type="GO" id="GO:0008168">
    <property type="term" value="F:methyltransferase activity"/>
    <property type="evidence" value="ECO:0007669"/>
    <property type="project" value="UniProtKB-KW"/>
</dbReference>
<organism evidence="2 3">
    <name type="scientific">Candidatus Tanganyikabacteria bacterium</name>
    <dbReference type="NCBI Taxonomy" id="2961651"/>
    <lineage>
        <taxon>Bacteria</taxon>
        <taxon>Bacillati</taxon>
        <taxon>Candidatus Sericytochromatia</taxon>
        <taxon>Candidatus Tanganyikabacteria</taxon>
    </lineage>
</organism>
<comment type="caution">
    <text evidence="2">The sequence shown here is derived from an EMBL/GenBank/DDBJ whole genome shotgun (WGS) entry which is preliminary data.</text>
</comment>
<dbReference type="CDD" id="cd02440">
    <property type="entry name" value="AdoMet_MTases"/>
    <property type="match status" value="1"/>
</dbReference>
<evidence type="ECO:0000313" key="2">
    <source>
        <dbReference type="EMBL" id="MBM3273574.1"/>
    </source>
</evidence>
<dbReference type="PANTHER" id="PTHR43861">
    <property type="entry name" value="TRANS-ACONITATE 2-METHYLTRANSFERASE-RELATED"/>
    <property type="match status" value="1"/>
</dbReference>
<feature type="non-terminal residue" evidence="2">
    <location>
        <position position="173"/>
    </location>
</feature>
<dbReference type="Proteomes" id="UP000703893">
    <property type="component" value="Unassembled WGS sequence"/>
</dbReference>
<keyword evidence="1" id="KW-0808">Transferase</keyword>
<dbReference type="GO" id="GO:0032259">
    <property type="term" value="P:methylation"/>
    <property type="evidence" value="ECO:0007669"/>
    <property type="project" value="UniProtKB-KW"/>
</dbReference>
<keyword evidence="2" id="KW-0489">Methyltransferase</keyword>
<dbReference type="Pfam" id="PF13489">
    <property type="entry name" value="Methyltransf_23"/>
    <property type="match status" value="1"/>
</dbReference>
<dbReference type="PANTHER" id="PTHR43861:SF3">
    <property type="entry name" value="PUTATIVE (AFU_ORTHOLOGUE AFUA_2G14390)-RELATED"/>
    <property type="match status" value="1"/>
</dbReference>
<evidence type="ECO:0000256" key="1">
    <source>
        <dbReference type="ARBA" id="ARBA00022679"/>
    </source>
</evidence>
<name>A0A938BLS9_9BACT</name>
<sequence length="173" mass="19405">MRRIADVRNPDRSRDPDEHVWSQWRSPALMRLGPGRIAAFVTESIGPSPARVLEVGCGSGYLALELARAGHRVTALDPDDEYVEIGRRTAHVAREAGERLDLTYHVADFHAVEREDEPYEVLVFNLSLHHIPDLPQVMRRTTSLLAPGGRVVVNDFAYDLLDARTAAWLSDLE</sequence>
<dbReference type="EMBL" id="VGJX01000008">
    <property type="protein sequence ID" value="MBM3273574.1"/>
    <property type="molecule type" value="Genomic_DNA"/>
</dbReference>
<dbReference type="AlphaFoldDB" id="A0A938BLS9"/>
<gene>
    <name evidence="2" type="ORF">FJZ00_00370</name>
</gene>
<protein>
    <submittedName>
        <fullName evidence="2">Class I SAM-dependent methyltransferase</fullName>
    </submittedName>
</protein>
<reference evidence="2 3" key="1">
    <citation type="submission" date="2019-03" db="EMBL/GenBank/DDBJ databases">
        <title>Lake Tanganyika Metagenome-Assembled Genomes (MAGs).</title>
        <authorList>
            <person name="Tran P."/>
        </authorList>
    </citation>
    <scope>NUCLEOTIDE SEQUENCE [LARGE SCALE GENOMIC DNA]</scope>
    <source>
        <strain evidence="2">K_DeepCast_65m_m2_236</strain>
    </source>
</reference>
<dbReference type="SUPFAM" id="SSF53335">
    <property type="entry name" value="S-adenosyl-L-methionine-dependent methyltransferases"/>
    <property type="match status" value="1"/>
</dbReference>
<evidence type="ECO:0000313" key="3">
    <source>
        <dbReference type="Proteomes" id="UP000703893"/>
    </source>
</evidence>